<dbReference type="RefSeq" id="WP_380620934.1">
    <property type="nucleotide sequence ID" value="NZ_JBHSDK010000015.1"/>
</dbReference>
<keyword evidence="3" id="KW-0067">ATP-binding</keyword>
<dbReference type="SMART" id="SM00382">
    <property type="entry name" value="AAA"/>
    <property type="match status" value="2"/>
</dbReference>
<dbReference type="InterPro" id="IPR003593">
    <property type="entry name" value="AAA+_ATPase"/>
</dbReference>
<organism evidence="3 4">
    <name type="scientific">Salininema proteolyticum</name>
    <dbReference type="NCBI Taxonomy" id="1607685"/>
    <lineage>
        <taxon>Bacteria</taxon>
        <taxon>Bacillati</taxon>
        <taxon>Actinomycetota</taxon>
        <taxon>Actinomycetes</taxon>
        <taxon>Glycomycetales</taxon>
        <taxon>Glycomycetaceae</taxon>
        <taxon>Salininema</taxon>
    </lineage>
</organism>
<keyword evidence="3" id="KW-0547">Nucleotide-binding</keyword>
<feature type="domain" description="AAA+ ATPase" evidence="2">
    <location>
        <begin position="649"/>
        <end position="985"/>
    </location>
</feature>
<dbReference type="SUPFAM" id="SSF52540">
    <property type="entry name" value="P-loop containing nucleoside triphosphate hydrolases"/>
    <property type="match status" value="2"/>
</dbReference>
<evidence type="ECO:0000313" key="3">
    <source>
        <dbReference type="EMBL" id="MFC4335758.1"/>
    </source>
</evidence>
<dbReference type="Proteomes" id="UP001595823">
    <property type="component" value="Unassembled WGS sequence"/>
</dbReference>
<evidence type="ECO:0000313" key="4">
    <source>
        <dbReference type="Proteomes" id="UP001595823"/>
    </source>
</evidence>
<sequence length="1040" mass="114295">MSDPVLKAFERIQGDNVVAPHEIWQGHERVHVEGINDHAYQNIIGEVDRMADRDSRVPVGIPVVGGPGSGKTHLLGRVCSAVRERNGYFFRIDLFHQESFWNNVLSGFCDGLRARYEGQTQLTYFLETLGRVMKAPYEVRSAVIWDERPGQESISGFLKALSDYDEDLYRSANQTLRALILFNAKDEHQMQAGEDYLKAAAPLDPDGEYGPPSRAVPQPAQLVEQLTSLLALTGPLVVAGDQLDDFVKDFSIADLDKLESYERKNLGDIANGVMGLRQSVRRTVIVIACIESAWQALKECASETARDRFGQPVPLRALGSKDTAMRLVAQHLAGPFGEVAFVPPYLTYPFTEAFFADAETHSPRGLLNAVDRHIRDCLERGEITELDRLDDLDEPVPVDDRPSDPLERLDDAYDKFIQGADIGNMFTSSAEDVQMPAILRDLCDLWIAEQGVDHWEPGAALQGSNFYHMYLQHQRHGEPADQRWNFKAASNNHARSQHSRISKLVEFMKRDTAVPGEKSILLVAPGWGNWPSAKATMRAIEEYEELGGRVVEADEAELRQYRALRRLKQDAADNEHFPSWLASRRPVSRTKAFALVTASLPAEPATARRSREKGSAPVEPEEDHTAAPDSLPLGRTDGQNPYEIPLEELCRHTAVFAASGSGKTVLLKRMIEECALQGISAIVLDPNNDMSQLGDPWRETPPQWTRADAAKARMFHEEVDIAVWTPGRTSGRPLTFQPMPDFSAVLDDPDEFAQSVDVALSALAPRAHIRNSTRRDAQQRAVLKECLQHFGRTGGGPLESFIDLLEDGGSELSSMPDADRIAPDIAGALRAAAINDDLFSGAGTPLDPGVLLTPAGGERARISILNLSGLVGEEQRHTFVHQLQTALFGWIKENPAPTSVPRGLLVMDEAQTIAPAKGTTGSLQSTLSLASQARKYGLGLLFATQAPASIHNGVVGNCATQFYGRLQAAPQIARAKEIIGARDNRNIDLSGLSKGEYYALAEGRPTELVRTPMTLCQHGPSAPTAEQVVAKARRIAEAEK</sequence>
<comment type="caution">
    <text evidence="3">The sequence shown here is derived from an EMBL/GenBank/DDBJ whole genome shotgun (WGS) entry which is preliminary data.</text>
</comment>
<keyword evidence="4" id="KW-1185">Reference proteome</keyword>
<dbReference type="PANTHER" id="PTHR30121">
    <property type="entry name" value="UNCHARACTERIZED PROTEIN YJGR-RELATED"/>
    <property type="match status" value="1"/>
</dbReference>
<evidence type="ECO:0000259" key="2">
    <source>
        <dbReference type="SMART" id="SM00382"/>
    </source>
</evidence>
<feature type="region of interest" description="Disordered" evidence="1">
    <location>
        <begin position="603"/>
        <end position="640"/>
    </location>
</feature>
<name>A0ABV8TY96_9ACTN</name>
<protein>
    <submittedName>
        <fullName evidence="3">ATP-binding protein</fullName>
    </submittedName>
</protein>
<dbReference type="Pfam" id="PF01935">
    <property type="entry name" value="DUF87"/>
    <property type="match status" value="1"/>
</dbReference>
<dbReference type="Gene3D" id="3.40.50.300">
    <property type="entry name" value="P-loop containing nucleotide triphosphate hydrolases"/>
    <property type="match status" value="2"/>
</dbReference>
<feature type="domain" description="AAA+ ATPase" evidence="2">
    <location>
        <begin position="57"/>
        <end position="270"/>
    </location>
</feature>
<reference evidence="4" key="1">
    <citation type="journal article" date="2019" name="Int. J. Syst. Evol. Microbiol.">
        <title>The Global Catalogue of Microorganisms (GCM) 10K type strain sequencing project: providing services to taxonomists for standard genome sequencing and annotation.</title>
        <authorList>
            <consortium name="The Broad Institute Genomics Platform"/>
            <consortium name="The Broad Institute Genome Sequencing Center for Infectious Disease"/>
            <person name="Wu L."/>
            <person name="Ma J."/>
        </authorList>
    </citation>
    <scope>NUCLEOTIDE SEQUENCE [LARGE SCALE GENOMIC DNA]</scope>
    <source>
        <strain evidence="4">IBRC-M 10908</strain>
    </source>
</reference>
<dbReference type="InterPro" id="IPR002789">
    <property type="entry name" value="HerA_central"/>
</dbReference>
<evidence type="ECO:0000256" key="1">
    <source>
        <dbReference type="SAM" id="MobiDB-lite"/>
    </source>
</evidence>
<dbReference type="EMBL" id="JBHSDK010000015">
    <property type="protein sequence ID" value="MFC4335758.1"/>
    <property type="molecule type" value="Genomic_DNA"/>
</dbReference>
<gene>
    <name evidence="3" type="ORF">ACFPET_11150</name>
</gene>
<accession>A0ABV8TY96</accession>
<dbReference type="InterPro" id="IPR051162">
    <property type="entry name" value="T4SS_component"/>
</dbReference>
<dbReference type="GO" id="GO:0005524">
    <property type="term" value="F:ATP binding"/>
    <property type="evidence" value="ECO:0007669"/>
    <property type="project" value="UniProtKB-KW"/>
</dbReference>
<dbReference type="InterPro" id="IPR027417">
    <property type="entry name" value="P-loop_NTPase"/>
</dbReference>
<dbReference type="PANTHER" id="PTHR30121:SF6">
    <property type="entry name" value="SLR6007 PROTEIN"/>
    <property type="match status" value="1"/>
</dbReference>
<proteinExistence type="predicted"/>